<dbReference type="Gene3D" id="3.30.70.2740">
    <property type="match status" value="1"/>
</dbReference>
<dbReference type="InterPro" id="IPR016164">
    <property type="entry name" value="FAD-linked_Oxase-like_C"/>
</dbReference>
<dbReference type="PANTHER" id="PTHR11748">
    <property type="entry name" value="D-LACTATE DEHYDROGENASE"/>
    <property type="match status" value="1"/>
</dbReference>
<keyword evidence="7" id="KW-1185">Reference proteome</keyword>
<protein>
    <submittedName>
        <fullName evidence="6">FAD-binding and (Fe-S)-binding domain-containing protein</fullName>
    </submittedName>
</protein>
<evidence type="ECO:0000256" key="2">
    <source>
        <dbReference type="ARBA" id="ARBA00022630"/>
    </source>
</evidence>
<dbReference type="SUPFAM" id="SSF56176">
    <property type="entry name" value="FAD-binding/transporter-associated domain-like"/>
    <property type="match status" value="1"/>
</dbReference>
<dbReference type="PROSITE" id="PS51387">
    <property type="entry name" value="FAD_PCMH"/>
    <property type="match status" value="1"/>
</dbReference>
<dbReference type="InterPro" id="IPR006094">
    <property type="entry name" value="Oxid_FAD_bind_N"/>
</dbReference>
<dbReference type="InterPro" id="IPR016166">
    <property type="entry name" value="FAD-bd_PCMH"/>
</dbReference>
<dbReference type="SUPFAM" id="SSF55103">
    <property type="entry name" value="FAD-linked oxidases, C-terminal domain"/>
    <property type="match status" value="1"/>
</dbReference>
<dbReference type="RefSeq" id="WP_271416525.1">
    <property type="nucleotide sequence ID" value="NZ_BAAATN010000015.1"/>
</dbReference>
<sequence>MTDLEAALRRAVRGEVGFDVTSRALTTMDASNYRRVPLGVVAPRDADDVAAVLEVCRERGVPVVARGGGTSIAGQATGTGVVLDFTRHMNRLVALDPEARTAVVQPGLVLDRLQRSAAPHGLRFGPDPSTHSRCTLGGMIGNNSCGSHSVAWGTTADSVRELTVLTARGRRLRLGQEWAGAPDGLRELVDGDLARLRTGFPDLPRRISGYALDALLPENGADVARSFCGSEGTLGVLTEAVVGLVESPRARALAVLGYADEAGAAEAAAGLLPLGPLTVEGMAVDLVPSTEGLPRGGAWLFVETGGDTETEARARAEAVVRAADVVDALVVTDPAGQRTLWRIREDASGTATRMPDGSEAWPGWEDCAVPPARLGAYLRDFRRLLTAHELRGTPYGHFGDGCIHVRIDFDLLTEAGVAGFRRFSEELADVVVAHGGSLSGEHGDGQARAELLPRMYGAETVALFERAKAVWDPDDLLNPGMLVRPAPLDANLRFSVLPREPVDVEFGYPSDGGDFSAAVRRCVGVAKCRTTSAAGSSVMCPSFRATGEEEHSTRGRARLLHEMLAGEVVTDGWRSTEVRDALDLCLSCKGCRSDCPVGVDMATYKAEFLHHHYEGRRRPAAHYAMGWLPVWLRWAARARVAPLVNTLASVRPLAAVAKRLGGIAGERDVPRLAGETFSRWWRGRRRVASGDGDLVVLWPDTFTEHLSPSVGQAAVRVLEAAGLRVVLPPTLRGRGAVGDGASRSALSLLAARRGQVCCGLTYVSTGQLDRARAVMRRTLDLMDPVLETSAPVVVLEPSCAAALRTDLPELLHDDPRAARLAARVLTFAEVLERHAPDWAPPAVDRPAVGQTHCHQHAVLGDAADRRLRASVGLTGELSGGCCGLAGNFGFEDGHYEVSAACAEDQLLPAVREAPDGAVVLADGFSCRTQLEQVAGVRGRHLAEVLAERLD</sequence>
<dbReference type="Pfam" id="PF02913">
    <property type="entry name" value="FAD-oxidase_C"/>
    <property type="match status" value="1"/>
</dbReference>
<dbReference type="InterPro" id="IPR004113">
    <property type="entry name" value="FAD-bd_oxidored_4_C"/>
</dbReference>
<keyword evidence="3" id="KW-0274">FAD</keyword>
<comment type="cofactor">
    <cofactor evidence="1">
        <name>FAD</name>
        <dbReference type="ChEBI" id="CHEBI:57692"/>
    </cofactor>
</comment>
<name>A0ABV9WVN6_9ACTN</name>
<dbReference type="SUPFAM" id="SSF46548">
    <property type="entry name" value="alpha-helical ferredoxin"/>
    <property type="match status" value="1"/>
</dbReference>
<dbReference type="InterPro" id="IPR017896">
    <property type="entry name" value="4Fe4S_Fe-S-bd"/>
</dbReference>
<evidence type="ECO:0000256" key="4">
    <source>
        <dbReference type="ARBA" id="ARBA00023002"/>
    </source>
</evidence>
<dbReference type="Pfam" id="PF13183">
    <property type="entry name" value="Fer4_8"/>
    <property type="match status" value="1"/>
</dbReference>
<gene>
    <name evidence="6" type="ORF">ACFPRC_20345</name>
</gene>
<evidence type="ECO:0000256" key="1">
    <source>
        <dbReference type="ARBA" id="ARBA00001974"/>
    </source>
</evidence>
<dbReference type="Proteomes" id="UP001595855">
    <property type="component" value="Unassembled WGS sequence"/>
</dbReference>
<evidence type="ECO:0000259" key="5">
    <source>
        <dbReference type="PROSITE" id="PS51387"/>
    </source>
</evidence>
<keyword evidence="2" id="KW-0285">Flavoprotein</keyword>
<evidence type="ECO:0000313" key="6">
    <source>
        <dbReference type="EMBL" id="MFC5017209.1"/>
    </source>
</evidence>
<organism evidence="6 7">
    <name type="scientific">Streptomyces lienomycini</name>
    <dbReference type="NCBI Taxonomy" id="284035"/>
    <lineage>
        <taxon>Bacteria</taxon>
        <taxon>Bacillati</taxon>
        <taxon>Actinomycetota</taxon>
        <taxon>Actinomycetes</taxon>
        <taxon>Kitasatosporales</taxon>
        <taxon>Streptomycetaceae</taxon>
        <taxon>Streptomyces</taxon>
    </lineage>
</organism>
<keyword evidence="4" id="KW-0560">Oxidoreductase</keyword>
<accession>A0ABV9WVN6</accession>
<dbReference type="Pfam" id="PF01565">
    <property type="entry name" value="FAD_binding_4"/>
    <property type="match status" value="1"/>
</dbReference>
<feature type="domain" description="FAD-binding PCMH-type" evidence="5">
    <location>
        <begin position="33"/>
        <end position="247"/>
    </location>
</feature>
<evidence type="ECO:0000313" key="7">
    <source>
        <dbReference type="Proteomes" id="UP001595855"/>
    </source>
</evidence>
<dbReference type="PANTHER" id="PTHR11748:SF119">
    <property type="entry name" value="D-2-HYDROXYGLUTARATE DEHYDROGENASE"/>
    <property type="match status" value="1"/>
</dbReference>
<dbReference type="EMBL" id="JBHSJO010000001">
    <property type="protein sequence ID" value="MFC5017209.1"/>
    <property type="molecule type" value="Genomic_DNA"/>
</dbReference>
<evidence type="ECO:0000256" key="3">
    <source>
        <dbReference type="ARBA" id="ARBA00022827"/>
    </source>
</evidence>
<comment type="caution">
    <text evidence="6">The sequence shown here is derived from an EMBL/GenBank/DDBJ whole genome shotgun (WGS) entry which is preliminary data.</text>
</comment>
<proteinExistence type="predicted"/>
<dbReference type="Gene3D" id="3.30.465.10">
    <property type="match status" value="1"/>
</dbReference>
<dbReference type="InterPro" id="IPR036318">
    <property type="entry name" value="FAD-bd_PCMH-like_sf"/>
</dbReference>
<reference evidence="7" key="1">
    <citation type="journal article" date="2019" name="Int. J. Syst. Evol. Microbiol.">
        <title>The Global Catalogue of Microorganisms (GCM) 10K type strain sequencing project: providing services to taxonomists for standard genome sequencing and annotation.</title>
        <authorList>
            <consortium name="The Broad Institute Genomics Platform"/>
            <consortium name="The Broad Institute Genome Sequencing Center for Infectious Disease"/>
            <person name="Wu L."/>
            <person name="Ma J."/>
        </authorList>
    </citation>
    <scope>NUCLEOTIDE SEQUENCE [LARGE SCALE GENOMIC DNA]</scope>
    <source>
        <strain evidence="7">CGMCC 4.1542</strain>
    </source>
</reference>
<dbReference type="InterPro" id="IPR016169">
    <property type="entry name" value="FAD-bd_PCMH_sub2"/>
</dbReference>